<protein>
    <submittedName>
        <fullName evidence="2">Uncharacterized protein</fullName>
    </submittedName>
</protein>
<organism evidence="2 3">
    <name type="scientific">Syntrophaceticus schinkii</name>
    <dbReference type="NCBI Taxonomy" id="499207"/>
    <lineage>
        <taxon>Bacteria</taxon>
        <taxon>Bacillati</taxon>
        <taxon>Bacillota</taxon>
        <taxon>Clostridia</taxon>
        <taxon>Thermoanaerobacterales</taxon>
        <taxon>Thermoanaerobacterales Family III. Incertae Sedis</taxon>
        <taxon>Syntrophaceticus</taxon>
    </lineage>
</organism>
<feature type="transmembrane region" description="Helical" evidence="1">
    <location>
        <begin position="21"/>
        <end position="43"/>
    </location>
</feature>
<reference evidence="3" key="1">
    <citation type="submission" date="2015-01" db="EMBL/GenBank/DDBJ databases">
        <authorList>
            <person name="Manzoor Shahid"/>
            <person name="Zubair Saima"/>
        </authorList>
    </citation>
    <scope>NUCLEOTIDE SEQUENCE [LARGE SCALE GENOMIC DNA]</scope>
    <source>
        <strain evidence="3">Sp3</strain>
    </source>
</reference>
<evidence type="ECO:0000256" key="1">
    <source>
        <dbReference type="SAM" id="Phobius"/>
    </source>
</evidence>
<keyword evidence="3" id="KW-1185">Reference proteome</keyword>
<name>A0A0B7MPU4_9FIRM</name>
<evidence type="ECO:0000313" key="3">
    <source>
        <dbReference type="Proteomes" id="UP000046155"/>
    </source>
</evidence>
<dbReference type="AlphaFoldDB" id="A0A0B7MPU4"/>
<evidence type="ECO:0000313" key="2">
    <source>
        <dbReference type="EMBL" id="CEO90061.1"/>
    </source>
</evidence>
<keyword evidence="1" id="KW-0812">Transmembrane</keyword>
<dbReference type="Proteomes" id="UP000046155">
    <property type="component" value="Unassembled WGS sequence"/>
</dbReference>
<proteinExistence type="predicted"/>
<sequence>MLPLSINSFTSSSSFCRRRCIYSASSAFRIHAYFILTLMSVFWDEGRTQLERFCNESRKPSSGGPSPFNYFIQPDPDQLLRVGVGLGFKRARLKYIYSLLRGKDLETEQFSEERRIQQFEILKKAQDRVITIQYWHDFMNCIRMAGFRSAKMISSQNNLLFFLYPILLGRTEYSLRLDHSLIFLDITSAPV</sequence>
<keyword evidence="1" id="KW-1133">Transmembrane helix</keyword>
<accession>A0A0B7MPU4</accession>
<dbReference type="EMBL" id="CDRZ01000271">
    <property type="protein sequence ID" value="CEO90061.1"/>
    <property type="molecule type" value="Genomic_DNA"/>
</dbReference>
<gene>
    <name evidence="2" type="ORF">SSCH_710005</name>
</gene>
<keyword evidence="1" id="KW-0472">Membrane</keyword>